<sequence>MTKNSFFQCKQSSCCRELIGLDKFRQHLKRHHSLTDPDDPVNNTNSSLHTTEADFLQELSIDVSHSSVTSLNLCNYTNLNSNLKLDYELSEEAILLNEFASTTNNSDNRKDNVYKNKVEKSVLMFISKLASKPNVTSSLLQEIICGVEGIFSCGIISDIKHNVMPILNKINEYKKSEIENMFDALENAFSQVKTEYHRTNFFF</sequence>
<name>A0AAV0X406_9HEMI</name>
<comment type="caution">
    <text evidence="2">The sequence shown here is derived from an EMBL/GenBank/DDBJ whole genome shotgun (WGS) entry which is preliminary data.</text>
</comment>
<feature type="domain" description="C2H2-type" evidence="1">
    <location>
        <begin position="9"/>
        <end position="32"/>
    </location>
</feature>
<reference evidence="2 3" key="1">
    <citation type="submission" date="2023-01" db="EMBL/GenBank/DDBJ databases">
        <authorList>
            <person name="Whitehead M."/>
        </authorList>
    </citation>
    <scope>NUCLEOTIDE SEQUENCE [LARGE SCALE GENOMIC DNA]</scope>
</reference>
<accession>A0AAV0X406</accession>
<dbReference type="PROSITE" id="PS00028">
    <property type="entry name" value="ZINC_FINGER_C2H2_1"/>
    <property type="match status" value="1"/>
</dbReference>
<proteinExistence type="predicted"/>
<organism evidence="2 3">
    <name type="scientific">Macrosiphum euphorbiae</name>
    <name type="common">potato aphid</name>
    <dbReference type="NCBI Taxonomy" id="13131"/>
    <lineage>
        <taxon>Eukaryota</taxon>
        <taxon>Metazoa</taxon>
        <taxon>Ecdysozoa</taxon>
        <taxon>Arthropoda</taxon>
        <taxon>Hexapoda</taxon>
        <taxon>Insecta</taxon>
        <taxon>Pterygota</taxon>
        <taxon>Neoptera</taxon>
        <taxon>Paraneoptera</taxon>
        <taxon>Hemiptera</taxon>
        <taxon>Sternorrhyncha</taxon>
        <taxon>Aphidomorpha</taxon>
        <taxon>Aphidoidea</taxon>
        <taxon>Aphididae</taxon>
        <taxon>Macrosiphini</taxon>
        <taxon>Macrosiphum</taxon>
    </lineage>
</organism>
<keyword evidence="3" id="KW-1185">Reference proteome</keyword>
<evidence type="ECO:0000313" key="3">
    <source>
        <dbReference type="Proteomes" id="UP001160148"/>
    </source>
</evidence>
<protein>
    <recommendedName>
        <fullName evidence="1">C2H2-type domain-containing protein</fullName>
    </recommendedName>
</protein>
<dbReference type="InterPro" id="IPR013087">
    <property type="entry name" value="Znf_C2H2_type"/>
</dbReference>
<dbReference type="EMBL" id="CARXXK010000003">
    <property type="protein sequence ID" value="CAI6362522.1"/>
    <property type="molecule type" value="Genomic_DNA"/>
</dbReference>
<evidence type="ECO:0000313" key="2">
    <source>
        <dbReference type="EMBL" id="CAI6362522.1"/>
    </source>
</evidence>
<dbReference type="AlphaFoldDB" id="A0AAV0X406"/>
<dbReference type="Proteomes" id="UP001160148">
    <property type="component" value="Unassembled WGS sequence"/>
</dbReference>
<evidence type="ECO:0000259" key="1">
    <source>
        <dbReference type="PROSITE" id="PS00028"/>
    </source>
</evidence>
<gene>
    <name evidence="2" type="ORF">MEUPH1_LOCUS17585</name>
</gene>